<protein>
    <submittedName>
        <fullName evidence="2">CUB domain-containing protein</fullName>
    </submittedName>
</protein>
<evidence type="ECO:0000313" key="1">
    <source>
        <dbReference type="Proteomes" id="UP000095287"/>
    </source>
</evidence>
<organism evidence="1 2">
    <name type="scientific">Steinernema glaseri</name>
    <dbReference type="NCBI Taxonomy" id="37863"/>
    <lineage>
        <taxon>Eukaryota</taxon>
        <taxon>Metazoa</taxon>
        <taxon>Ecdysozoa</taxon>
        <taxon>Nematoda</taxon>
        <taxon>Chromadorea</taxon>
        <taxon>Rhabditida</taxon>
        <taxon>Tylenchina</taxon>
        <taxon>Panagrolaimomorpha</taxon>
        <taxon>Strongyloidoidea</taxon>
        <taxon>Steinernematidae</taxon>
        <taxon>Steinernema</taxon>
    </lineage>
</organism>
<name>A0A1I7YZQ7_9BILA</name>
<dbReference type="Proteomes" id="UP000095287">
    <property type="component" value="Unplaced"/>
</dbReference>
<dbReference type="WBParaSite" id="L893_g21321.t1">
    <property type="protein sequence ID" value="L893_g21321.t1"/>
    <property type="gene ID" value="L893_g21321"/>
</dbReference>
<sequence length="66" mass="7452">MSVNQRRVVKVLECFGQSLGSNVEKQCAEDHRAEYQCHGEAGDSRFDPVFNIQCGYPYGAVRWATI</sequence>
<dbReference type="AlphaFoldDB" id="A0A1I7YZQ7"/>
<proteinExistence type="predicted"/>
<evidence type="ECO:0000313" key="2">
    <source>
        <dbReference type="WBParaSite" id="L893_g21321.t1"/>
    </source>
</evidence>
<keyword evidence="1" id="KW-1185">Reference proteome</keyword>
<accession>A0A1I7YZQ7</accession>
<reference evidence="2" key="1">
    <citation type="submission" date="2016-11" db="UniProtKB">
        <authorList>
            <consortium name="WormBaseParasite"/>
        </authorList>
    </citation>
    <scope>IDENTIFICATION</scope>
</reference>